<gene>
    <name evidence="1" type="ORF">METZ01_LOCUS209016</name>
</gene>
<protein>
    <submittedName>
        <fullName evidence="1">Uncharacterized protein</fullName>
    </submittedName>
</protein>
<dbReference type="AlphaFoldDB" id="A0A382F0J5"/>
<accession>A0A382F0J5</accession>
<proteinExistence type="predicted"/>
<dbReference type="EMBL" id="UINC01047199">
    <property type="protein sequence ID" value="SVB56162.1"/>
    <property type="molecule type" value="Genomic_DNA"/>
</dbReference>
<sequence length="25" mass="2557">GVPDLQARALAAGEGFSHGLEYQIG</sequence>
<evidence type="ECO:0000313" key="1">
    <source>
        <dbReference type="EMBL" id="SVB56162.1"/>
    </source>
</evidence>
<name>A0A382F0J5_9ZZZZ</name>
<organism evidence="1">
    <name type="scientific">marine metagenome</name>
    <dbReference type="NCBI Taxonomy" id="408172"/>
    <lineage>
        <taxon>unclassified sequences</taxon>
        <taxon>metagenomes</taxon>
        <taxon>ecological metagenomes</taxon>
    </lineage>
</organism>
<reference evidence="1" key="1">
    <citation type="submission" date="2018-05" db="EMBL/GenBank/DDBJ databases">
        <authorList>
            <person name="Lanie J.A."/>
            <person name="Ng W.-L."/>
            <person name="Kazmierczak K.M."/>
            <person name="Andrzejewski T.M."/>
            <person name="Davidsen T.M."/>
            <person name="Wayne K.J."/>
            <person name="Tettelin H."/>
            <person name="Glass J.I."/>
            <person name="Rusch D."/>
            <person name="Podicherti R."/>
            <person name="Tsui H.-C.T."/>
            <person name="Winkler M.E."/>
        </authorList>
    </citation>
    <scope>NUCLEOTIDE SEQUENCE</scope>
</reference>
<feature type="non-terminal residue" evidence="1">
    <location>
        <position position="1"/>
    </location>
</feature>